<name>B0JY79_MICAN</name>
<protein>
    <submittedName>
        <fullName evidence="1">Uncharacterized protein</fullName>
    </submittedName>
</protein>
<dbReference type="EnsemblBacteria" id="BAG05117">
    <property type="protein sequence ID" value="BAG05117"/>
    <property type="gene ID" value="MAE_52950"/>
</dbReference>
<dbReference type="PaxDb" id="449447-MAE_52950"/>
<keyword evidence="2" id="KW-1185">Reference proteome</keyword>
<dbReference type="KEGG" id="mar:MAE_52950"/>
<gene>
    <name evidence="1" type="ordered locus">MAE_52950</name>
</gene>
<sequence length="67" mass="7872">MSRFSWKRISSGCNPRRARFRPKLRHILTPYCCLLPNLNKQFKFPGSLLPKMSDECPDRETGKNPCF</sequence>
<dbReference type="HOGENOM" id="CLU_2807641_0_0_3"/>
<organism evidence="1 2">
    <name type="scientific">Microcystis aeruginosa (strain NIES-843 / IAM M-2473)</name>
    <dbReference type="NCBI Taxonomy" id="449447"/>
    <lineage>
        <taxon>Bacteria</taxon>
        <taxon>Bacillati</taxon>
        <taxon>Cyanobacteriota</taxon>
        <taxon>Cyanophyceae</taxon>
        <taxon>Oscillatoriophycideae</taxon>
        <taxon>Chroococcales</taxon>
        <taxon>Microcystaceae</taxon>
        <taxon>Microcystis</taxon>
    </lineage>
</organism>
<dbReference type="EMBL" id="AP009552">
    <property type="protein sequence ID" value="BAG05117.1"/>
    <property type="molecule type" value="Genomic_DNA"/>
</dbReference>
<reference evidence="1 2" key="1">
    <citation type="journal article" date="2007" name="DNA Res.">
        <title>Complete genomic structure of the bloom-forming toxic cyanobacterium Microcystis aeruginosa NIES-843.</title>
        <authorList>
            <person name="Kaneko T."/>
            <person name="Nakajima N."/>
            <person name="Okamoto S."/>
            <person name="Suzuki I."/>
            <person name="Tanabe Y."/>
            <person name="Tamaoki M."/>
            <person name="Nakamura Y."/>
            <person name="Kasai F."/>
            <person name="Watanabe A."/>
            <person name="Kawashima K."/>
            <person name="Kishida Y."/>
            <person name="Ono A."/>
            <person name="Shimizu Y."/>
            <person name="Takahashi C."/>
            <person name="Minami C."/>
            <person name="Fujishiro T."/>
            <person name="Kohara M."/>
            <person name="Katoh M."/>
            <person name="Nakazaki N."/>
            <person name="Nakayama S."/>
            <person name="Yamada M."/>
            <person name="Tabata S."/>
            <person name="Watanabe M.M."/>
        </authorList>
    </citation>
    <scope>NUCLEOTIDE SEQUENCE [LARGE SCALE GENOMIC DNA]</scope>
    <source>
        <strain evidence="2">NIES-843 / IAM M-247</strain>
    </source>
</reference>
<evidence type="ECO:0000313" key="2">
    <source>
        <dbReference type="Proteomes" id="UP000001510"/>
    </source>
</evidence>
<dbReference type="STRING" id="449447.MAE_52950"/>
<evidence type="ECO:0000313" key="1">
    <source>
        <dbReference type="EMBL" id="BAG05117.1"/>
    </source>
</evidence>
<dbReference type="AlphaFoldDB" id="B0JY79"/>
<accession>B0JY79</accession>
<proteinExistence type="predicted"/>
<dbReference type="Proteomes" id="UP000001510">
    <property type="component" value="Chromosome"/>
</dbReference>